<comment type="caution">
    <text evidence="1">The sequence shown here is derived from an EMBL/GenBank/DDBJ whole genome shotgun (WGS) entry which is preliminary data.</text>
</comment>
<dbReference type="EMBL" id="BAABCY010000032">
    <property type="protein sequence ID" value="GAA3561481.1"/>
    <property type="molecule type" value="Genomic_DNA"/>
</dbReference>
<evidence type="ECO:0000313" key="1">
    <source>
        <dbReference type="EMBL" id="GAA3561481.1"/>
    </source>
</evidence>
<keyword evidence="2" id="KW-1185">Reference proteome</keyword>
<evidence type="ECO:0008006" key="3">
    <source>
        <dbReference type="Google" id="ProtNLM"/>
    </source>
</evidence>
<accession>A0ABP6X4Q6</accession>
<evidence type="ECO:0000313" key="2">
    <source>
        <dbReference type="Proteomes" id="UP001500954"/>
    </source>
</evidence>
<reference evidence="2" key="1">
    <citation type="journal article" date="2019" name="Int. J. Syst. Evol. Microbiol.">
        <title>The Global Catalogue of Microorganisms (GCM) 10K type strain sequencing project: providing services to taxonomists for standard genome sequencing and annotation.</title>
        <authorList>
            <consortium name="The Broad Institute Genomics Platform"/>
            <consortium name="The Broad Institute Genome Sequencing Center for Infectious Disease"/>
            <person name="Wu L."/>
            <person name="Ma J."/>
        </authorList>
    </citation>
    <scope>NUCLEOTIDE SEQUENCE [LARGE SCALE GENOMIC DNA]</scope>
    <source>
        <strain evidence="2">JCM 17111</strain>
    </source>
</reference>
<organism evidence="1 2">
    <name type="scientific">Snuella lapsa</name>
    <dbReference type="NCBI Taxonomy" id="870481"/>
    <lineage>
        <taxon>Bacteria</taxon>
        <taxon>Pseudomonadati</taxon>
        <taxon>Bacteroidota</taxon>
        <taxon>Flavobacteriia</taxon>
        <taxon>Flavobacteriales</taxon>
        <taxon>Flavobacteriaceae</taxon>
        <taxon>Snuella</taxon>
    </lineage>
</organism>
<protein>
    <recommendedName>
        <fullName evidence="3">Phage protein</fullName>
    </recommendedName>
</protein>
<proteinExistence type="predicted"/>
<gene>
    <name evidence="1" type="ORF">GCM10022395_10100</name>
</gene>
<dbReference type="RefSeq" id="WP_345004760.1">
    <property type="nucleotide sequence ID" value="NZ_BAABCY010000032.1"/>
</dbReference>
<dbReference type="Proteomes" id="UP001500954">
    <property type="component" value="Unassembled WGS sequence"/>
</dbReference>
<name>A0ABP6X4Q6_9FLAO</name>
<sequence>MTTITIKDQTASGNILNEIRIKVENERTTLKDIITARVLSEVNSYNENKPDIFKGLIQPSDTERTLNGFRVKKNKNIDAEQQVYVALDAFLKNGYFVIVDDEQITDYDQEILVSPETEISFLKLTPLVGG</sequence>